<dbReference type="InterPro" id="IPR051458">
    <property type="entry name" value="Cyt/Met_Dipeptidase"/>
</dbReference>
<dbReference type="Proteomes" id="UP000727993">
    <property type="component" value="Unassembled WGS sequence"/>
</dbReference>
<name>A0A936NCG9_9ACTN</name>
<dbReference type="Pfam" id="PF01546">
    <property type="entry name" value="Peptidase_M20"/>
    <property type="match status" value="1"/>
</dbReference>
<dbReference type="PANTHER" id="PTHR43270:SF4">
    <property type="entry name" value="CARNOSINE DIPEPTIDASE 2, ISOFORM A"/>
    <property type="match status" value="1"/>
</dbReference>
<keyword evidence="2" id="KW-0479">Metal-binding</keyword>
<reference evidence="5 6" key="1">
    <citation type="submission" date="2020-10" db="EMBL/GenBank/DDBJ databases">
        <title>Connecting structure to function with the recovery of over 1000 high-quality activated sludge metagenome-assembled genomes encoding full-length rRNA genes using long-read sequencing.</title>
        <authorList>
            <person name="Singleton C.M."/>
            <person name="Petriglieri F."/>
            <person name="Kristensen J.M."/>
            <person name="Kirkegaard R.H."/>
            <person name="Michaelsen T.Y."/>
            <person name="Andersen M.H."/>
            <person name="Karst S.M."/>
            <person name="Dueholm M.S."/>
            <person name="Nielsen P.H."/>
            <person name="Albertsen M."/>
        </authorList>
    </citation>
    <scope>NUCLEOTIDE SEQUENCE [LARGE SCALE GENOMIC DNA]</scope>
    <source>
        <strain evidence="5">Lyne_18-Q3-R50-59_MAXAC.006</strain>
    </source>
</reference>
<dbReference type="AlphaFoldDB" id="A0A936NCG9"/>
<dbReference type="GO" id="GO:0008233">
    <property type="term" value="F:peptidase activity"/>
    <property type="evidence" value="ECO:0007669"/>
    <property type="project" value="UniProtKB-KW"/>
</dbReference>
<keyword evidence="3" id="KW-0378">Hydrolase</keyword>
<dbReference type="EMBL" id="JADJZA010000002">
    <property type="protein sequence ID" value="MBK9296497.1"/>
    <property type="molecule type" value="Genomic_DNA"/>
</dbReference>
<dbReference type="GO" id="GO:0046872">
    <property type="term" value="F:metal ion binding"/>
    <property type="evidence" value="ECO:0007669"/>
    <property type="project" value="UniProtKB-KW"/>
</dbReference>
<dbReference type="InterPro" id="IPR011650">
    <property type="entry name" value="Peptidase_M20_dimer"/>
</dbReference>
<feature type="domain" description="Peptidase M20 dimerisation" evidence="4">
    <location>
        <begin position="221"/>
        <end position="378"/>
    </location>
</feature>
<gene>
    <name evidence="5" type="ORF">IPN02_06500</name>
</gene>
<organism evidence="5 6">
    <name type="scientific">Candidatus Neomicrothrix subdominans</name>
    <dbReference type="NCBI Taxonomy" id="2954438"/>
    <lineage>
        <taxon>Bacteria</taxon>
        <taxon>Bacillati</taxon>
        <taxon>Actinomycetota</taxon>
        <taxon>Acidimicrobiia</taxon>
        <taxon>Acidimicrobiales</taxon>
        <taxon>Microthrixaceae</taxon>
        <taxon>Candidatus Neomicrothrix</taxon>
    </lineage>
</organism>
<dbReference type="Gene3D" id="3.40.630.10">
    <property type="entry name" value="Zn peptidases"/>
    <property type="match status" value="1"/>
</dbReference>
<evidence type="ECO:0000256" key="3">
    <source>
        <dbReference type="ARBA" id="ARBA00022801"/>
    </source>
</evidence>
<evidence type="ECO:0000256" key="1">
    <source>
        <dbReference type="ARBA" id="ARBA00022670"/>
    </source>
</evidence>
<dbReference type="GO" id="GO:0006508">
    <property type="term" value="P:proteolysis"/>
    <property type="evidence" value="ECO:0007669"/>
    <property type="project" value="UniProtKB-KW"/>
</dbReference>
<evidence type="ECO:0000256" key="2">
    <source>
        <dbReference type="ARBA" id="ARBA00022723"/>
    </source>
</evidence>
<dbReference type="PANTHER" id="PTHR43270">
    <property type="entry name" value="BETA-ALA-HIS DIPEPTIDASE"/>
    <property type="match status" value="1"/>
</dbReference>
<evidence type="ECO:0000313" key="6">
    <source>
        <dbReference type="Proteomes" id="UP000727993"/>
    </source>
</evidence>
<accession>A0A936NCG9</accession>
<keyword evidence="1" id="KW-0645">Protease</keyword>
<dbReference type="Gene3D" id="3.30.70.360">
    <property type="match status" value="1"/>
</dbReference>
<comment type="caution">
    <text evidence="5">The sequence shown here is derived from an EMBL/GenBank/DDBJ whole genome shotgun (WGS) entry which is preliminary data.</text>
</comment>
<evidence type="ECO:0000313" key="5">
    <source>
        <dbReference type="EMBL" id="MBK9296497.1"/>
    </source>
</evidence>
<dbReference type="InterPro" id="IPR002933">
    <property type="entry name" value="Peptidase_M20"/>
</dbReference>
<sequence>MVDHPTPKNSTPTSPDREVLTSTVAQVWNDSAVPAIEAHIAVPALSPAFDPDWADAGHIDTVLVAASNWLESLGLPGLTVHRRDLPGRTPLLLVDVPATDGATNDGTVLAYGHLDKQPEMVGWDDDLGPWTPVRKGDRLYGRGGADDGYSVYALGTALVALDRAGGQHGRIVGVIECSEESGSPDLPAHLDALGDELGSPELVVCLDSGCGDYERLWVTTSLRGLVSVDLRVDVLTEGVHSGAAGGIVPSSFRIARTLLDRIEASGDGRLLIDELFPDIPEERRGQATQSAETLGRPPAFPWAGGTHPATDDVAEQLLNRTWGPALEVIGADGLPPLADAGNVARPTTTLGLSIRIPPGVDPDAITTRLTELLTADSPSGAMVSVSPGWGATGWDAPPTAPWLADALEQASTAWFDKEPRWIGEGGTIPFMAMLGEQFPDAQFVVTGVLGPGSNAHGPNEFLDVAFAERLTGCIVDVLHAHATLADSMR</sequence>
<protein>
    <submittedName>
        <fullName evidence="5">M20/M25/M40 family metallo-hydrolase</fullName>
    </submittedName>
</protein>
<dbReference type="SUPFAM" id="SSF53187">
    <property type="entry name" value="Zn-dependent exopeptidases"/>
    <property type="match status" value="1"/>
</dbReference>
<evidence type="ECO:0000259" key="4">
    <source>
        <dbReference type="Pfam" id="PF07687"/>
    </source>
</evidence>
<dbReference type="Pfam" id="PF07687">
    <property type="entry name" value="M20_dimer"/>
    <property type="match status" value="1"/>
</dbReference>
<proteinExistence type="predicted"/>